<comment type="pathway">
    <text evidence="1">Phospholipid metabolism; phosphatidylethanolamine biosynthesis; phosphatidylethanolamine from ethanolamine: step 1/3.</text>
</comment>
<evidence type="ECO:0000313" key="5">
    <source>
        <dbReference type="EMBL" id="CCE81653.1"/>
    </source>
</evidence>
<name>G8YEQ4_PICSO</name>
<dbReference type="Pfam" id="PF01633">
    <property type="entry name" value="Choline_kinase"/>
    <property type="match status" value="1"/>
</dbReference>
<feature type="region of interest" description="Disordered" evidence="4">
    <location>
        <begin position="277"/>
        <end position="298"/>
    </location>
</feature>
<evidence type="ECO:0000256" key="4">
    <source>
        <dbReference type="SAM" id="MobiDB-lite"/>
    </source>
</evidence>
<dbReference type="eggNOG" id="KOG4720">
    <property type="taxonomic scope" value="Eukaryota"/>
</dbReference>
<dbReference type="Proteomes" id="UP000005222">
    <property type="component" value="Chromosome I"/>
</dbReference>
<dbReference type="Gene3D" id="3.90.1200.10">
    <property type="match status" value="1"/>
</dbReference>
<sequence length="513" mass="58771">MTSSMYCFISGGRVRFEPVDSFNSPSRSDDNHLKLPVNRQKRIRTPYGNIKATNLVYELNNPSLSDLESDAHASNGNESEEEQGEETGSEKPPTATVDAAGNERVRSILQEYSTHALYLPEYFVDLESNLSDDYAQIRELLIRVFKEWTDMGSIEVKPLTGGITNMLLSCTNRTNGDQVLMRVYGNGTNLIIDRHREFISHLVLHSLNLAPPIFARFKNGLVYGFLPGRSLAPAELRHEKVYPLIAQQLGNWHSHVDHSMIQDGVEKIRKFTSSLKKKNRASSEARAPQSATSPKNPHKHDIVDIWDLIEDWIKIVPFTKELMESFQENLDFHIDESNLRKSVLDEFRWLKTATSSSKSPVVISHCDLLSGNIIIGDDFDFTEGSKDQHNLESNPVRFIDYEYMLPAPRAFDIANHLAEWQGFDCDRSAIPDPSPANETMFNWVKAYLNNVNATEDEIINTISEISFYYGMPGFYWGIWAMIQSRISNIDFNYSEYGKSRLQEYWDWKKKFIK</sequence>
<organism evidence="5 6">
    <name type="scientific">Pichia sorbitophila (strain ATCC MYA-4447 / BCRC 22081 / CBS 7064 / NBRC 10061 / NRRL Y-12695)</name>
    <name type="common">Hybrid yeast</name>
    <dbReference type="NCBI Taxonomy" id="559304"/>
    <lineage>
        <taxon>Eukaryota</taxon>
        <taxon>Fungi</taxon>
        <taxon>Dikarya</taxon>
        <taxon>Ascomycota</taxon>
        <taxon>Saccharomycotina</taxon>
        <taxon>Pichiomycetes</taxon>
        <taxon>Debaryomycetaceae</taxon>
        <taxon>Millerozyma</taxon>
    </lineage>
</organism>
<dbReference type="HOGENOM" id="CLU_012712_1_2_1"/>
<dbReference type="EMBL" id="FO082051">
    <property type="protein sequence ID" value="CCE81653.1"/>
    <property type="molecule type" value="Genomic_DNA"/>
</dbReference>
<keyword evidence="6" id="KW-1185">Reference proteome</keyword>
<feature type="compositionally biased region" description="Acidic residues" evidence="4">
    <location>
        <begin position="78"/>
        <end position="87"/>
    </location>
</feature>
<gene>
    <name evidence="5" type="primary">Piso0_002316</name>
    <name evidence="5" type="ORF">GNLVRS01_PISO0I07554g</name>
</gene>
<dbReference type="CDD" id="cd05157">
    <property type="entry name" value="ETNK_euk"/>
    <property type="match status" value="1"/>
</dbReference>
<dbReference type="PANTHER" id="PTHR22603:SF66">
    <property type="entry name" value="ETHANOLAMINE KINASE"/>
    <property type="match status" value="1"/>
</dbReference>
<proteinExistence type="inferred from homology"/>
<accession>G8YEQ4</accession>
<dbReference type="GO" id="GO:0005737">
    <property type="term" value="C:cytoplasm"/>
    <property type="evidence" value="ECO:0007669"/>
    <property type="project" value="TreeGrafter"/>
</dbReference>
<dbReference type="OMA" id="FALIPKY"/>
<dbReference type="EC" id="2.7.1.82" evidence="3"/>
<dbReference type="STRING" id="559304.G8YEQ4"/>
<reference evidence="5 6" key="1">
    <citation type="journal article" date="2012" name="G3 (Bethesda)">
        <title>Pichia sorbitophila, an interspecies yeast hybrid reveals early steps of genome resolution following polyploidization.</title>
        <authorList>
            <person name="Leh Louis V."/>
            <person name="Despons L."/>
            <person name="Friedrich A."/>
            <person name="Martin T."/>
            <person name="Durrens P."/>
            <person name="Casaregola S."/>
            <person name="Neuveglise C."/>
            <person name="Fairhead C."/>
            <person name="Marck C."/>
            <person name="Cruz J.A."/>
            <person name="Straub M.L."/>
            <person name="Kugler V."/>
            <person name="Sacerdot C."/>
            <person name="Uzunov Z."/>
            <person name="Thierry A."/>
            <person name="Weiss S."/>
            <person name="Bleykasten C."/>
            <person name="De Montigny J."/>
            <person name="Jacques N."/>
            <person name="Jung P."/>
            <person name="Lemaire M."/>
            <person name="Mallet S."/>
            <person name="Morel G."/>
            <person name="Richard G.F."/>
            <person name="Sarkar A."/>
            <person name="Savel G."/>
            <person name="Schacherer J."/>
            <person name="Seret M.L."/>
            <person name="Talla E."/>
            <person name="Samson G."/>
            <person name="Jubin C."/>
            <person name="Poulain J."/>
            <person name="Vacherie B."/>
            <person name="Barbe V."/>
            <person name="Pelletier E."/>
            <person name="Sherman D.J."/>
            <person name="Westhof E."/>
            <person name="Weissenbach J."/>
            <person name="Baret P.V."/>
            <person name="Wincker P."/>
            <person name="Gaillardin C."/>
            <person name="Dujon B."/>
            <person name="Souciet J.L."/>
        </authorList>
    </citation>
    <scope>NUCLEOTIDE SEQUENCE [LARGE SCALE GENOMIC DNA]</scope>
    <source>
        <strain evidence="6">ATCC MYA-4447 / BCRC 22081 / CBS 7064 / NBRC 10061 / NRRL Y-12695</strain>
    </source>
</reference>
<dbReference type="PANTHER" id="PTHR22603">
    <property type="entry name" value="CHOLINE/ETHANOALAMINE KINASE"/>
    <property type="match status" value="1"/>
</dbReference>
<evidence type="ECO:0000313" key="6">
    <source>
        <dbReference type="Proteomes" id="UP000005222"/>
    </source>
</evidence>
<comment type="similarity">
    <text evidence="2">Belongs to the choline/ethanolamine kinase family.</text>
</comment>
<feature type="region of interest" description="Disordered" evidence="4">
    <location>
        <begin position="66"/>
        <end position="101"/>
    </location>
</feature>
<evidence type="ECO:0000256" key="3">
    <source>
        <dbReference type="ARBA" id="ARBA00038874"/>
    </source>
</evidence>
<evidence type="ECO:0000256" key="2">
    <source>
        <dbReference type="ARBA" id="ARBA00038211"/>
    </source>
</evidence>
<dbReference type="AlphaFoldDB" id="G8YEQ4"/>
<dbReference type="GO" id="GO:0004305">
    <property type="term" value="F:ethanolamine kinase activity"/>
    <property type="evidence" value="ECO:0007669"/>
    <property type="project" value="UniProtKB-EC"/>
</dbReference>
<dbReference type="InParanoid" id="G8YEQ4"/>
<dbReference type="InterPro" id="IPR011009">
    <property type="entry name" value="Kinase-like_dom_sf"/>
</dbReference>
<dbReference type="SUPFAM" id="SSF56112">
    <property type="entry name" value="Protein kinase-like (PK-like)"/>
    <property type="match status" value="1"/>
</dbReference>
<dbReference type="GO" id="GO:0006646">
    <property type="term" value="P:phosphatidylethanolamine biosynthetic process"/>
    <property type="evidence" value="ECO:0007669"/>
    <property type="project" value="TreeGrafter"/>
</dbReference>
<protein>
    <recommendedName>
        <fullName evidence="3">ethanolamine kinase</fullName>
        <ecNumber evidence="3">2.7.1.82</ecNumber>
    </recommendedName>
</protein>
<dbReference type="OrthoDB" id="10267235at2759"/>
<evidence type="ECO:0000256" key="1">
    <source>
        <dbReference type="ARBA" id="ARBA00037883"/>
    </source>
</evidence>